<keyword evidence="3" id="KW-1185">Reference proteome</keyword>
<dbReference type="EMBL" id="CP097509">
    <property type="protein sequence ID" value="URE19456.1"/>
    <property type="molecule type" value="Genomic_DNA"/>
</dbReference>
<accession>A0A9E7GQC0</accession>
<feature type="region of interest" description="Disordered" evidence="1">
    <location>
        <begin position="97"/>
        <end position="120"/>
    </location>
</feature>
<gene>
    <name evidence="2" type="ORF">MUK42_37005</name>
</gene>
<dbReference type="Proteomes" id="UP001055439">
    <property type="component" value="Chromosome 7"/>
</dbReference>
<evidence type="ECO:0000256" key="1">
    <source>
        <dbReference type="SAM" id="MobiDB-lite"/>
    </source>
</evidence>
<dbReference type="OrthoDB" id="6159439at2759"/>
<reference evidence="2" key="1">
    <citation type="submission" date="2022-05" db="EMBL/GenBank/DDBJ databases">
        <title>The Musa troglodytarum L. genome provides insights into the mechanism of non-climacteric behaviour and enrichment of carotenoids.</title>
        <authorList>
            <person name="Wang J."/>
        </authorList>
    </citation>
    <scope>NUCLEOTIDE SEQUENCE</scope>
    <source>
        <tissue evidence="2">Leaf</tissue>
    </source>
</reference>
<sequence length="120" mass="12985">MLVSDSCETFVALSSSLNTMWCFACASTRGVETVISVRDGDFHVDVVVPQDMTYARSICIAFIDKLDVYEGMYCCANTTDGAEASVVLERAQEPSRGRACRRDAWSSAGAGKGGGLRKQR</sequence>
<dbReference type="GO" id="GO:0003677">
    <property type="term" value="F:DNA binding"/>
    <property type="evidence" value="ECO:0007669"/>
    <property type="project" value="UniProtKB-KW"/>
</dbReference>
<name>A0A9E7GQC0_9LILI</name>
<protein>
    <submittedName>
        <fullName evidence="2">WUSCHEL-related homeobox</fullName>
    </submittedName>
</protein>
<proteinExistence type="predicted"/>
<keyword evidence="2" id="KW-0371">Homeobox</keyword>
<keyword evidence="2" id="KW-0238">DNA-binding</keyword>
<organism evidence="2 3">
    <name type="scientific">Musa troglodytarum</name>
    <name type="common">fe'i banana</name>
    <dbReference type="NCBI Taxonomy" id="320322"/>
    <lineage>
        <taxon>Eukaryota</taxon>
        <taxon>Viridiplantae</taxon>
        <taxon>Streptophyta</taxon>
        <taxon>Embryophyta</taxon>
        <taxon>Tracheophyta</taxon>
        <taxon>Spermatophyta</taxon>
        <taxon>Magnoliopsida</taxon>
        <taxon>Liliopsida</taxon>
        <taxon>Zingiberales</taxon>
        <taxon>Musaceae</taxon>
        <taxon>Musa</taxon>
    </lineage>
</organism>
<evidence type="ECO:0000313" key="2">
    <source>
        <dbReference type="EMBL" id="URE19456.1"/>
    </source>
</evidence>
<dbReference type="AlphaFoldDB" id="A0A9E7GQC0"/>
<evidence type="ECO:0000313" key="3">
    <source>
        <dbReference type="Proteomes" id="UP001055439"/>
    </source>
</evidence>